<dbReference type="EMBL" id="JYDS01001580">
    <property type="protein sequence ID" value="KRY98710.1"/>
    <property type="molecule type" value="Genomic_DNA"/>
</dbReference>
<dbReference type="AlphaFoldDB" id="A0A0V1GKC5"/>
<comment type="caution">
    <text evidence="1">The sequence shown here is derived from an EMBL/GenBank/DDBJ whole genome shotgun (WGS) entry which is preliminary data.</text>
</comment>
<protein>
    <submittedName>
        <fullName evidence="1">Uncharacterized protein</fullName>
    </submittedName>
</protein>
<dbReference type="Proteomes" id="UP000054805">
    <property type="component" value="Unassembled WGS sequence"/>
</dbReference>
<sequence>MKYKFLRHILVFSEIEHSQGLRYDAQNDEEQRD</sequence>
<organism evidence="1 2">
    <name type="scientific">Trichinella pseudospiralis</name>
    <name type="common">Parasitic roundworm</name>
    <dbReference type="NCBI Taxonomy" id="6337"/>
    <lineage>
        <taxon>Eukaryota</taxon>
        <taxon>Metazoa</taxon>
        <taxon>Ecdysozoa</taxon>
        <taxon>Nematoda</taxon>
        <taxon>Enoplea</taxon>
        <taxon>Dorylaimia</taxon>
        <taxon>Trichinellida</taxon>
        <taxon>Trichinellidae</taxon>
        <taxon>Trichinella</taxon>
    </lineage>
</organism>
<name>A0A0V1GKC5_TRIPS</name>
<proteinExistence type="predicted"/>
<keyword evidence="2" id="KW-1185">Reference proteome</keyword>
<reference evidence="1 2" key="1">
    <citation type="submission" date="2015-01" db="EMBL/GenBank/DDBJ databases">
        <title>Evolution of Trichinella species and genotypes.</title>
        <authorList>
            <person name="Korhonen P.K."/>
            <person name="Edoardo P."/>
            <person name="Giuseppe L.R."/>
            <person name="Gasser R.B."/>
        </authorList>
    </citation>
    <scope>NUCLEOTIDE SEQUENCE [LARGE SCALE GENOMIC DNA]</scope>
    <source>
        <strain evidence="1">ISS588</strain>
    </source>
</reference>
<accession>A0A0V1GKC5</accession>
<gene>
    <name evidence="1" type="ORF">T4B_7545</name>
</gene>
<evidence type="ECO:0000313" key="2">
    <source>
        <dbReference type="Proteomes" id="UP000054805"/>
    </source>
</evidence>
<evidence type="ECO:0000313" key="1">
    <source>
        <dbReference type="EMBL" id="KRY98710.1"/>
    </source>
</evidence>